<gene>
    <name evidence="10" type="ORF">CHIRRI_LOCUS2088</name>
</gene>
<evidence type="ECO:0000313" key="11">
    <source>
        <dbReference type="Proteomes" id="UP001153620"/>
    </source>
</evidence>
<feature type="region of interest" description="Disordered" evidence="9">
    <location>
        <begin position="1"/>
        <end position="25"/>
    </location>
</feature>
<dbReference type="EC" id="2.4.1.-" evidence="8"/>
<comment type="subcellular location">
    <subcellularLocation>
        <location evidence="1">Membrane</location>
        <topology evidence="1">Single-pass membrane protein</topology>
    </subcellularLocation>
</comment>
<feature type="transmembrane region" description="Helical" evidence="8">
    <location>
        <begin position="35"/>
        <end position="56"/>
    </location>
</feature>
<sequence>MYSNESTKKSKHSGSSKKRSKKNTWGSRERTSMSFLIVIAFFAIFGIIILTEVLMIDDRNSVQVRHVNVNNRFSESVPDYEDVKEDYADDSSIFIRENRFAASAISSLFKKRKLDPQDKLMSGIPVVPDNDPNSLSWGQMLPSKIESNLPPYPPNIKAKDGHWQVVNGTRFKFFVFSAYYDRRDGRMLRIIGATKTRSPEKVWCRMWYPLDGNNTKFRSISVMARVKVIRENWNLKYSACFILCPLRLSYLDVPYSVSVVSKLRMPPGNILLLRNTDSDQDFTNRSYADIPNKIAVCVKPLHFNYDQAYYMLEFLELNNLLGVTHFTFYNHTIGPKANCILQHYMEGKIPQTFLVNSLLRPNSGDKNSTGDLTSHNDNLTTIRSPKITVEILPWNLKMKSQKEIRTEGLFSSLNDCLYRNMYRYSHVALVDLDEFIIPRHNDTISDLLDWLSKRVNNKNTGAYSFQNAFFYLQFANDESIFDKRIPNSQLRATLVTQKKTRRRQKLHPQKQRSKYICKPEAVIEAGNHFVWEFRPSMGSLNVPSNSAILHHYRVCEFGGSDCIKSPSVEDKTAHKYSSRLVERVGSVYEYLKDTCKLPNLPLTPTKAPPTRSKSLRIGKLGKNVVNTTTNNLEKNDVKIKKLSFS</sequence>
<evidence type="ECO:0000256" key="3">
    <source>
        <dbReference type="ARBA" id="ARBA00022676"/>
    </source>
</evidence>
<proteinExistence type="inferred from homology"/>
<keyword evidence="7 8" id="KW-0472">Membrane</keyword>
<dbReference type="Proteomes" id="UP001153620">
    <property type="component" value="Chromosome 1"/>
</dbReference>
<keyword evidence="3 8" id="KW-0328">Glycosyltransferase</keyword>
<evidence type="ECO:0000256" key="1">
    <source>
        <dbReference type="ARBA" id="ARBA00004167"/>
    </source>
</evidence>
<comment type="similarity">
    <text evidence="2 8">Belongs to the glycosyltransferase 92 family.</text>
</comment>
<keyword evidence="4 8" id="KW-0808">Transferase</keyword>
<keyword evidence="5 8" id="KW-0812">Transmembrane</keyword>
<dbReference type="InterPro" id="IPR008166">
    <property type="entry name" value="Glyco_transf_92"/>
</dbReference>
<evidence type="ECO:0000256" key="2">
    <source>
        <dbReference type="ARBA" id="ARBA00007647"/>
    </source>
</evidence>
<dbReference type="GO" id="GO:0005737">
    <property type="term" value="C:cytoplasm"/>
    <property type="evidence" value="ECO:0007669"/>
    <property type="project" value="TreeGrafter"/>
</dbReference>
<organism evidence="10 11">
    <name type="scientific">Chironomus riparius</name>
    <dbReference type="NCBI Taxonomy" id="315576"/>
    <lineage>
        <taxon>Eukaryota</taxon>
        <taxon>Metazoa</taxon>
        <taxon>Ecdysozoa</taxon>
        <taxon>Arthropoda</taxon>
        <taxon>Hexapoda</taxon>
        <taxon>Insecta</taxon>
        <taxon>Pterygota</taxon>
        <taxon>Neoptera</taxon>
        <taxon>Endopterygota</taxon>
        <taxon>Diptera</taxon>
        <taxon>Nematocera</taxon>
        <taxon>Chironomoidea</taxon>
        <taxon>Chironomidae</taxon>
        <taxon>Chironominae</taxon>
        <taxon>Chironomus</taxon>
    </lineage>
</organism>
<dbReference type="OrthoDB" id="2526284at2759"/>
<keyword evidence="11" id="KW-1185">Reference proteome</keyword>
<feature type="compositionally biased region" description="Basic residues" evidence="9">
    <location>
        <begin position="9"/>
        <end position="22"/>
    </location>
</feature>
<name>A0A9N9RJ71_9DIPT</name>
<accession>A0A9N9RJ71</accession>
<dbReference type="GO" id="GO:0016020">
    <property type="term" value="C:membrane"/>
    <property type="evidence" value="ECO:0007669"/>
    <property type="project" value="UniProtKB-SubCell"/>
</dbReference>
<reference evidence="10" key="1">
    <citation type="submission" date="2022-01" db="EMBL/GenBank/DDBJ databases">
        <authorList>
            <person name="King R."/>
        </authorList>
    </citation>
    <scope>NUCLEOTIDE SEQUENCE</scope>
</reference>
<evidence type="ECO:0000256" key="8">
    <source>
        <dbReference type="RuleBase" id="RU366017"/>
    </source>
</evidence>
<evidence type="ECO:0000256" key="7">
    <source>
        <dbReference type="ARBA" id="ARBA00023136"/>
    </source>
</evidence>
<evidence type="ECO:0000256" key="9">
    <source>
        <dbReference type="SAM" id="MobiDB-lite"/>
    </source>
</evidence>
<reference evidence="10" key="2">
    <citation type="submission" date="2022-10" db="EMBL/GenBank/DDBJ databases">
        <authorList>
            <consortium name="ENA_rothamsted_submissions"/>
            <consortium name="culmorum"/>
            <person name="King R."/>
        </authorList>
    </citation>
    <scope>NUCLEOTIDE SEQUENCE</scope>
</reference>
<evidence type="ECO:0000313" key="10">
    <source>
        <dbReference type="EMBL" id="CAG9799113.1"/>
    </source>
</evidence>
<dbReference type="GO" id="GO:0016757">
    <property type="term" value="F:glycosyltransferase activity"/>
    <property type="evidence" value="ECO:0007669"/>
    <property type="project" value="UniProtKB-UniRule"/>
</dbReference>
<evidence type="ECO:0000256" key="4">
    <source>
        <dbReference type="ARBA" id="ARBA00022679"/>
    </source>
</evidence>
<dbReference type="Pfam" id="PF01697">
    <property type="entry name" value="Glyco_transf_92"/>
    <property type="match status" value="1"/>
</dbReference>
<dbReference type="AlphaFoldDB" id="A0A9N9RJ71"/>
<evidence type="ECO:0000256" key="5">
    <source>
        <dbReference type="ARBA" id="ARBA00022692"/>
    </source>
</evidence>
<dbReference type="PANTHER" id="PTHR21461:SF40">
    <property type="entry name" value="GLYCOSYLTRANSFERASE FAMILY 92 PROTEIN"/>
    <property type="match status" value="1"/>
</dbReference>
<keyword evidence="6 8" id="KW-1133">Transmembrane helix</keyword>
<evidence type="ECO:0000256" key="6">
    <source>
        <dbReference type="ARBA" id="ARBA00022989"/>
    </source>
</evidence>
<dbReference type="PANTHER" id="PTHR21461">
    <property type="entry name" value="GLYCOSYLTRANSFERASE FAMILY 92 PROTEIN"/>
    <property type="match status" value="1"/>
</dbReference>
<protein>
    <recommendedName>
        <fullName evidence="8">Glycosyltransferase family 92 protein</fullName>
        <ecNumber evidence="8">2.4.1.-</ecNumber>
    </recommendedName>
</protein>
<dbReference type="EMBL" id="OU895877">
    <property type="protein sequence ID" value="CAG9799113.1"/>
    <property type="molecule type" value="Genomic_DNA"/>
</dbReference>